<dbReference type="Pfam" id="PF08448">
    <property type="entry name" value="PAS_4"/>
    <property type="match status" value="2"/>
</dbReference>
<dbReference type="CDD" id="cd00130">
    <property type="entry name" value="PAS"/>
    <property type="match status" value="1"/>
</dbReference>
<dbReference type="InterPro" id="IPR005467">
    <property type="entry name" value="His_kinase_dom"/>
</dbReference>
<dbReference type="SUPFAM" id="SSF52172">
    <property type="entry name" value="CheY-like"/>
    <property type="match status" value="1"/>
</dbReference>
<dbReference type="SUPFAM" id="SSF55785">
    <property type="entry name" value="PYP-like sensor domain (PAS domain)"/>
    <property type="match status" value="3"/>
</dbReference>
<feature type="domain" description="PAS" evidence="9">
    <location>
        <begin position="321"/>
        <end position="391"/>
    </location>
</feature>
<feature type="domain" description="Response regulatory" evidence="8">
    <location>
        <begin position="870"/>
        <end position="988"/>
    </location>
</feature>
<comment type="catalytic activity">
    <reaction evidence="1">
        <text>ATP + protein L-histidine = ADP + protein N-phospho-L-histidine.</text>
        <dbReference type="EC" id="2.7.13.3"/>
    </reaction>
</comment>
<dbReference type="PROSITE" id="PS50110">
    <property type="entry name" value="RESPONSE_REGULATORY"/>
    <property type="match status" value="1"/>
</dbReference>
<dbReference type="Pfam" id="PF08447">
    <property type="entry name" value="PAS_3"/>
    <property type="match status" value="1"/>
</dbReference>
<dbReference type="Pfam" id="PF00512">
    <property type="entry name" value="HisKA"/>
    <property type="match status" value="1"/>
</dbReference>
<dbReference type="InterPro" id="IPR036097">
    <property type="entry name" value="HisK_dim/P_sf"/>
</dbReference>
<evidence type="ECO:0000313" key="11">
    <source>
        <dbReference type="EMBL" id="MEK7952208.1"/>
    </source>
</evidence>
<dbReference type="Pfam" id="PF02518">
    <property type="entry name" value="HATPase_c"/>
    <property type="match status" value="1"/>
</dbReference>
<dbReference type="SMART" id="SM00091">
    <property type="entry name" value="PAS"/>
    <property type="match status" value="3"/>
</dbReference>
<sequence>MTSSDSSSGTHHPNAAGRDHAETLAFLDRLTTSVLGLSDPEEIIQVAERALGEHLKASRVFVAEASPDEQFVTVPREWLEAGMPSVAGTHRLDDYGEQLLKDYRAGKPHIRRNAMLENPPGPELEALKRVRAIAAIDVPILIDGRFQILFVVHQAAPRDWTESEIALVRQVADRTAAEVHRARALKEARAERENLASIVEQAPAFICVLRGPDHVLELANDSYHRLAGRRLELGKPIREVLPEVEGQGYFEKLDEVYRTGQPFIANEVPVTLAHERDADRHRHVSFVYQALRGPDLKTNGIFVHGVDVTDLLKSRQDVLNSERLRRQSLEAAGVGSFNIDPGGNDLETDETFRRIFGCQGASLTYEEAFAIIHPDDRQLVRDAVAKATDPDNPAPYYAEYRVIHPDGTVRWVAARGKTTTRETPNGELLTSFDGIVGDITERKNSENEIAFQRHLLELVFRGSPAAMALWRGEDLVFERVNPDYQALFGRRELLGRPLMEALPELAGQGFDDLLLKVLRTGEPHTATEVLAKLSKSDDGPVEDRYFDFTYLQVQDPSGKPYGVYDHSIDVTERVLASRRLAASQQELEQALHERQSLLDAERSARNDAEAAGRMKDQFLATLSHELRTPLNAIVGWTHLLQIMPDLSERVAEGLKVISRNAKAQTQIIEDILDMSRIVSGKLTLDLKDVDLAGLVKAGAETVQPTATVKGVELEVSLGASDYEMRGDPHRLHQVFWNLISNAVKFTPQGGKVRVSLDHAGSSVVVRVADTGEGIPPEFLPHVFDRFRQADATTTRRHGGLGLGLAIVKQIVELHGGSVSAESPGPGQGSAFIVSLPVCAPDDSGVDASVSLPERAATADHVASDRLAGVSVVAVDDEPDAVAFVERLLTGCGAKVRTAHSAAEALELIRNEPPTVIVSDIGMPGEDGYAFIGKVRALPIEDGGRTAALAVTAYARTIDRVKALEAGFQMHIAKPVEPAELVAAVTALANLQRPA</sequence>
<evidence type="ECO:0000313" key="12">
    <source>
        <dbReference type="Proteomes" id="UP001371305"/>
    </source>
</evidence>
<dbReference type="SMART" id="SM00387">
    <property type="entry name" value="HATPase_c"/>
    <property type="match status" value="1"/>
</dbReference>
<reference evidence="11 12" key="1">
    <citation type="submission" date="2024-04" db="EMBL/GenBank/DDBJ databases">
        <title>Luteolibacter sp. isolated from soil.</title>
        <authorList>
            <person name="An J."/>
        </authorList>
    </citation>
    <scope>NUCLEOTIDE SEQUENCE [LARGE SCALE GENOMIC DNA]</scope>
    <source>
        <strain evidence="11 12">Y139</strain>
    </source>
</reference>
<dbReference type="Gene3D" id="3.40.50.2300">
    <property type="match status" value="1"/>
</dbReference>
<dbReference type="Gene3D" id="3.30.450.20">
    <property type="entry name" value="PAS domain"/>
    <property type="match status" value="3"/>
</dbReference>
<keyword evidence="4" id="KW-0808">Transferase</keyword>
<proteinExistence type="predicted"/>
<keyword evidence="11" id="KW-0067">ATP-binding</keyword>
<dbReference type="RefSeq" id="WP_341405966.1">
    <property type="nucleotide sequence ID" value="NZ_JBBUKT010000006.1"/>
</dbReference>
<dbReference type="PROSITE" id="PS50109">
    <property type="entry name" value="HIS_KIN"/>
    <property type="match status" value="1"/>
</dbReference>
<evidence type="ECO:0000256" key="6">
    <source>
        <dbReference type="PROSITE-ProRule" id="PRU00169"/>
    </source>
</evidence>
<dbReference type="CDD" id="cd17580">
    <property type="entry name" value="REC_2_DhkD-like"/>
    <property type="match status" value="1"/>
</dbReference>
<dbReference type="Pfam" id="PF01590">
    <property type="entry name" value="GAF"/>
    <property type="match status" value="1"/>
</dbReference>
<dbReference type="SUPFAM" id="SSF47384">
    <property type="entry name" value="Homodimeric domain of signal transducing histidine kinase"/>
    <property type="match status" value="1"/>
</dbReference>
<comment type="caution">
    <text evidence="11">The sequence shown here is derived from an EMBL/GenBank/DDBJ whole genome shotgun (WGS) entry which is preliminary data.</text>
</comment>
<organism evidence="11 12">
    <name type="scientific">Luteolibacter soli</name>
    <dbReference type="NCBI Taxonomy" id="3135280"/>
    <lineage>
        <taxon>Bacteria</taxon>
        <taxon>Pseudomonadati</taxon>
        <taxon>Verrucomicrobiota</taxon>
        <taxon>Verrucomicrobiia</taxon>
        <taxon>Verrucomicrobiales</taxon>
        <taxon>Verrucomicrobiaceae</taxon>
        <taxon>Luteolibacter</taxon>
    </lineage>
</organism>
<dbReference type="CDD" id="cd00082">
    <property type="entry name" value="HisKA"/>
    <property type="match status" value="1"/>
</dbReference>
<evidence type="ECO:0000256" key="5">
    <source>
        <dbReference type="ARBA" id="ARBA00022777"/>
    </source>
</evidence>
<keyword evidence="5" id="KW-0418">Kinase</keyword>
<dbReference type="InterPro" id="IPR035965">
    <property type="entry name" value="PAS-like_dom_sf"/>
</dbReference>
<dbReference type="InterPro" id="IPR003594">
    <property type="entry name" value="HATPase_dom"/>
</dbReference>
<dbReference type="SUPFAM" id="SSF55874">
    <property type="entry name" value="ATPase domain of HSP90 chaperone/DNA topoisomerase II/histidine kinase"/>
    <property type="match status" value="1"/>
</dbReference>
<dbReference type="Proteomes" id="UP001371305">
    <property type="component" value="Unassembled WGS sequence"/>
</dbReference>
<dbReference type="InterPro" id="IPR003018">
    <property type="entry name" value="GAF"/>
</dbReference>
<dbReference type="SUPFAM" id="SSF55781">
    <property type="entry name" value="GAF domain-like"/>
    <property type="match status" value="1"/>
</dbReference>
<keyword evidence="3 6" id="KW-0597">Phosphoprotein</keyword>
<dbReference type="Gene3D" id="3.30.450.40">
    <property type="match status" value="1"/>
</dbReference>
<evidence type="ECO:0000256" key="1">
    <source>
        <dbReference type="ARBA" id="ARBA00000085"/>
    </source>
</evidence>
<keyword evidence="11" id="KW-0547">Nucleotide-binding</keyword>
<dbReference type="InterPro" id="IPR029016">
    <property type="entry name" value="GAF-like_dom_sf"/>
</dbReference>
<protein>
    <recommendedName>
        <fullName evidence="2">histidine kinase</fullName>
        <ecNumber evidence="2">2.7.13.3</ecNumber>
    </recommendedName>
</protein>
<feature type="modified residue" description="4-aspartylphosphate" evidence="6">
    <location>
        <position position="919"/>
    </location>
</feature>
<dbReference type="PROSITE" id="PS50112">
    <property type="entry name" value="PAS"/>
    <property type="match status" value="1"/>
</dbReference>
<dbReference type="PRINTS" id="PR00344">
    <property type="entry name" value="BCTRLSENSOR"/>
</dbReference>
<evidence type="ECO:0000259" key="9">
    <source>
        <dbReference type="PROSITE" id="PS50112"/>
    </source>
</evidence>
<dbReference type="Gene3D" id="3.30.565.10">
    <property type="entry name" value="Histidine kinase-like ATPase, C-terminal domain"/>
    <property type="match status" value="1"/>
</dbReference>
<dbReference type="InterPro" id="IPR011006">
    <property type="entry name" value="CheY-like_superfamily"/>
</dbReference>
<accession>A0ABU9AXE5</accession>
<dbReference type="SMART" id="SM00388">
    <property type="entry name" value="HisKA"/>
    <property type="match status" value="1"/>
</dbReference>
<dbReference type="InterPro" id="IPR000700">
    <property type="entry name" value="PAS-assoc_C"/>
</dbReference>
<evidence type="ECO:0000256" key="3">
    <source>
        <dbReference type="ARBA" id="ARBA00022553"/>
    </source>
</evidence>
<dbReference type="SMART" id="SM00065">
    <property type="entry name" value="GAF"/>
    <property type="match status" value="1"/>
</dbReference>
<dbReference type="Pfam" id="PF00072">
    <property type="entry name" value="Response_reg"/>
    <property type="match status" value="1"/>
</dbReference>
<feature type="domain" description="PAC" evidence="10">
    <location>
        <begin position="396"/>
        <end position="451"/>
    </location>
</feature>
<evidence type="ECO:0000256" key="4">
    <source>
        <dbReference type="ARBA" id="ARBA00022679"/>
    </source>
</evidence>
<dbReference type="InterPro" id="IPR001789">
    <property type="entry name" value="Sig_transdc_resp-reg_receiver"/>
</dbReference>
<evidence type="ECO:0000259" key="8">
    <source>
        <dbReference type="PROSITE" id="PS50110"/>
    </source>
</evidence>
<dbReference type="SMART" id="SM00448">
    <property type="entry name" value="REC"/>
    <property type="match status" value="1"/>
</dbReference>
<gene>
    <name evidence="11" type="ORF">WKV53_16980</name>
</gene>
<dbReference type="InterPro" id="IPR003661">
    <property type="entry name" value="HisK_dim/P_dom"/>
</dbReference>
<dbReference type="NCBIfam" id="TIGR00229">
    <property type="entry name" value="sensory_box"/>
    <property type="match status" value="1"/>
</dbReference>
<dbReference type="EC" id="2.7.13.3" evidence="2"/>
<feature type="domain" description="Histidine kinase" evidence="7">
    <location>
        <begin position="621"/>
        <end position="839"/>
    </location>
</feature>
<dbReference type="Gene3D" id="2.10.70.100">
    <property type="match status" value="1"/>
</dbReference>
<evidence type="ECO:0000259" key="7">
    <source>
        <dbReference type="PROSITE" id="PS50109"/>
    </source>
</evidence>
<evidence type="ECO:0000259" key="10">
    <source>
        <dbReference type="PROSITE" id="PS50113"/>
    </source>
</evidence>
<dbReference type="InterPro" id="IPR013656">
    <property type="entry name" value="PAS_4"/>
</dbReference>
<dbReference type="PROSITE" id="PS50113">
    <property type="entry name" value="PAC"/>
    <property type="match status" value="1"/>
</dbReference>
<evidence type="ECO:0000256" key="2">
    <source>
        <dbReference type="ARBA" id="ARBA00012438"/>
    </source>
</evidence>
<dbReference type="InterPro" id="IPR036890">
    <property type="entry name" value="HATPase_C_sf"/>
</dbReference>
<dbReference type="PANTHER" id="PTHR43547:SF2">
    <property type="entry name" value="HYBRID SIGNAL TRANSDUCTION HISTIDINE KINASE C"/>
    <property type="match status" value="1"/>
</dbReference>
<dbReference type="CDD" id="cd16922">
    <property type="entry name" value="HATPase_EvgS-ArcB-TorS-like"/>
    <property type="match status" value="1"/>
</dbReference>
<dbReference type="InterPro" id="IPR004358">
    <property type="entry name" value="Sig_transdc_His_kin-like_C"/>
</dbReference>
<dbReference type="InterPro" id="IPR000014">
    <property type="entry name" value="PAS"/>
</dbReference>
<keyword evidence="12" id="KW-1185">Reference proteome</keyword>
<dbReference type="EMBL" id="JBBUKT010000006">
    <property type="protein sequence ID" value="MEK7952208.1"/>
    <property type="molecule type" value="Genomic_DNA"/>
</dbReference>
<dbReference type="GO" id="GO:0005524">
    <property type="term" value="F:ATP binding"/>
    <property type="evidence" value="ECO:0007669"/>
    <property type="project" value="UniProtKB-KW"/>
</dbReference>
<dbReference type="PANTHER" id="PTHR43547">
    <property type="entry name" value="TWO-COMPONENT HISTIDINE KINASE"/>
    <property type="match status" value="1"/>
</dbReference>
<dbReference type="InterPro" id="IPR013655">
    <property type="entry name" value="PAS_fold_3"/>
</dbReference>
<name>A0ABU9AXE5_9BACT</name>
<dbReference type="Gene3D" id="1.10.287.130">
    <property type="match status" value="1"/>
</dbReference>